<comment type="caution">
    <text evidence="13">The sequence shown here is derived from an EMBL/GenBank/DDBJ whole genome shotgun (WGS) entry which is preliminary data.</text>
</comment>
<name>A0A8J2HRF3_COTCN</name>
<dbReference type="Proteomes" id="UP000786811">
    <property type="component" value="Unassembled WGS sequence"/>
</dbReference>
<dbReference type="PROSITE" id="PS50283">
    <property type="entry name" value="NA_SOLUT_SYMP_3"/>
    <property type="match status" value="1"/>
</dbReference>
<evidence type="ECO:0000256" key="8">
    <source>
        <dbReference type="ARBA" id="ARBA00023065"/>
    </source>
</evidence>
<evidence type="ECO:0000313" key="13">
    <source>
        <dbReference type="EMBL" id="CAG5104220.1"/>
    </source>
</evidence>
<evidence type="ECO:0000256" key="12">
    <source>
        <dbReference type="SAM" id="Phobius"/>
    </source>
</evidence>
<evidence type="ECO:0000256" key="7">
    <source>
        <dbReference type="ARBA" id="ARBA00023053"/>
    </source>
</evidence>
<evidence type="ECO:0000256" key="6">
    <source>
        <dbReference type="ARBA" id="ARBA00022989"/>
    </source>
</evidence>
<keyword evidence="8" id="KW-0406">Ion transport</keyword>
<organism evidence="13 14">
    <name type="scientific">Cotesia congregata</name>
    <name type="common">Parasitoid wasp</name>
    <name type="synonym">Apanteles congregatus</name>
    <dbReference type="NCBI Taxonomy" id="51543"/>
    <lineage>
        <taxon>Eukaryota</taxon>
        <taxon>Metazoa</taxon>
        <taxon>Ecdysozoa</taxon>
        <taxon>Arthropoda</taxon>
        <taxon>Hexapoda</taxon>
        <taxon>Insecta</taxon>
        <taxon>Pterygota</taxon>
        <taxon>Neoptera</taxon>
        <taxon>Endopterygota</taxon>
        <taxon>Hymenoptera</taxon>
        <taxon>Apocrita</taxon>
        <taxon>Ichneumonoidea</taxon>
        <taxon>Braconidae</taxon>
        <taxon>Microgastrinae</taxon>
        <taxon>Cotesia</taxon>
    </lineage>
</organism>
<evidence type="ECO:0000256" key="11">
    <source>
        <dbReference type="RuleBase" id="RU362091"/>
    </source>
</evidence>
<dbReference type="InterPro" id="IPR038377">
    <property type="entry name" value="Na/Glc_symporter_sf"/>
</dbReference>
<keyword evidence="3" id="KW-0813">Transport</keyword>
<dbReference type="CDD" id="cd11492">
    <property type="entry name" value="SLC5sbd_NIS-SMVT"/>
    <property type="match status" value="1"/>
</dbReference>
<evidence type="ECO:0000313" key="14">
    <source>
        <dbReference type="Proteomes" id="UP000786811"/>
    </source>
</evidence>
<dbReference type="EMBL" id="CAJNRD030001123">
    <property type="protein sequence ID" value="CAG5104220.1"/>
    <property type="molecule type" value="Genomic_DNA"/>
</dbReference>
<protein>
    <submittedName>
        <fullName evidence="13">Similar to Slc5a6: Sodium-dependent multivitamin transporter (Rattus norvegicus)</fullName>
    </submittedName>
</protein>
<dbReference type="OrthoDB" id="6132759at2759"/>
<feature type="transmembrane region" description="Helical" evidence="12">
    <location>
        <begin position="12"/>
        <end position="34"/>
    </location>
</feature>
<dbReference type="GO" id="GO:0015293">
    <property type="term" value="F:symporter activity"/>
    <property type="evidence" value="ECO:0007669"/>
    <property type="project" value="TreeGrafter"/>
</dbReference>
<feature type="transmembrane region" description="Helical" evidence="12">
    <location>
        <begin position="516"/>
        <end position="539"/>
    </location>
</feature>
<feature type="transmembrane region" description="Helical" evidence="12">
    <location>
        <begin position="117"/>
        <end position="135"/>
    </location>
</feature>
<sequence>MDPELDKVTFSFIDYCVFGSMLGISAVVGVYHAYRGRKNPDAVKEYLAGGLKMSVFPVSMSLIASWVSGTSLLGFTEEIYVFGTQILTALIPEVLVCLTSIFAFLPVFYRLEVSSSYGFLVIPIIMYVPTISLHQVTGINFNTITTVVCFVCIFYTTLVSIKSKQLKKKVAIAEVTVRNCLFQGGLKAVVWTDTIQTLVMYGGTITICIIGTYQVGGVAKVWERNNESGRIQFFNMDFDPTIRHTFWSTVIGSYFHVLSESAVSQITVQRYLAIPDIKKSSIMIMIMSIGIVCFDLITIYLGLMIYAAFYDCDPVTTQQIHKADQLLPLFVMKISKSILGLPGIFIASIFSAALSTMSTGLNCMSGLVYEDIIKPWIKKPLSPVAATRLIRLLAVIIGVTCTGLVFLVEKLRSILQTTRSLTAITRGPILGIFTLGMFFPNANSIGALTGAVTSMSIVAWISFNSQALISAGVINFPKKQVSIEGCPEDLLRNIVNTSVVNNSSSLDPFILYRISYLWYTFIGFLSTVIVGVIVSGFTGGNKCKYEDKKLYTPIVHWLLFRNNPSKPNDRELDTMKNIDA</sequence>
<feature type="transmembrane region" description="Helical" evidence="12">
    <location>
        <begin position="46"/>
        <end position="67"/>
    </location>
</feature>
<evidence type="ECO:0000256" key="5">
    <source>
        <dbReference type="ARBA" id="ARBA00022692"/>
    </source>
</evidence>
<keyword evidence="6 12" id="KW-1133">Transmembrane helix</keyword>
<feature type="transmembrane region" description="Helical" evidence="12">
    <location>
        <begin position="141"/>
        <end position="161"/>
    </location>
</feature>
<keyword evidence="7" id="KW-0915">Sodium</keyword>
<feature type="transmembrane region" description="Helical" evidence="12">
    <location>
        <begin position="389"/>
        <end position="408"/>
    </location>
</feature>
<evidence type="ECO:0000256" key="1">
    <source>
        <dbReference type="ARBA" id="ARBA00004651"/>
    </source>
</evidence>
<feature type="transmembrane region" description="Helical" evidence="12">
    <location>
        <begin position="282"/>
        <end position="309"/>
    </location>
</feature>
<dbReference type="Gene3D" id="1.20.1730.10">
    <property type="entry name" value="Sodium/glucose cotransporter"/>
    <property type="match status" value="1"/>
</dbReference>
<feature type="transmembrane region" description="Helical" evidence="12">
    <location>
        <begin position="79"/>
        <end position="105"/>
    </location>
</feature>
<dbReference type="Pfam" id="PF00474">
    <property type="entry name" value="SSF"/>
    <property type="match status" value="1"/>
</dbReference>
<keyword evidence="14" id="KW-1185">Reference proteome</keyword>
<dbReference type="GO" id="GO:0005886">
    <property type="term" value="C:plasma membrane"/>
    <property type="evidence" value="ECO:0007669"/>
    <property type="project" value="UniProtKB-SubCell"/>
</dbReference>
<comment type="subcellular location">
    <subcellularLocation>
        <location evidence="1">Cell membrane</location>
        <topology evidence="1">Multi-pass membrane protein</topology>
    </subcellularLocation>
</comment>
<evidence type="ECO:0000256" key="2">
    <source>
        <dbReference type="ARBA" id="ARBA00006434"/>
    </source>
</evidence>
<feature type="transmembrane region" description="Helical" evidence="12">
    <location>
        <begin position="344"/>
        <end position="369"/>
    </location>
</feature>
<evidence type="ECO:0000256" key="9">
    <source>
        <dbReference type="ARBA" id="ARBA00023136"/>
    </source>
</evidence>
<dbReference type="PANTHER" id="PTHR42985:SF21">
    <property type="entry name" value="SODIUM-DEPENDENT MULTIVITAMIN TRANSPORTER-LIKE PROTEIN"/>
    <property type="match status" value="1"/>
</dbReference>
<dbReference type="NCBIfam" id="TIGR00813">
    <property type="entry name" value="sss"/>
    <property type="match status" value="1"/>
</dbReference>
<proteinExistence type="inferred from homology"/>
<keyword evidence="4" id="KW-1003">Cell membrane</keyword>
<evidence type="ECO:0000256" key="3">
    <source>
        <dbReference type="ARBA" id="ARBA00022448"/>
    </source>
</evidence>
<evidence type="ECO:0000256" key="4">
    <source>
        <dbReference type="ARBA" id="ARBA00022475"/>
    </source>
</evidence>
<gene>
    <name evidence="13" type="ORF">HICCMSTLAB_LOCUS11893</name>
</gene>
<accession>A0A8J2HRF3</accession>
<keyword evidence="10" id="KW-0739">Sodium transport</keyword>
<keyword evidence="5 12" id="KW-0812">Transmembrane</keyword>
<dbReference type="InterPro" id="IPR001734">
    <property type="entry name" value="Na/solute_symporter"/>
</dbReference>
<dbReference type="PANTHER" id="PTHR42985">
    <property type="entry name" value="SODIUM-COUPLED MONOCARBOXYLATE TRANSPORTER"/>
    <property type="match status" value="1"/>
</dbReference>
<dbReference type="GO" id="GO:0006814">
    <property type="term" value="P:sodium ion transport"/>
    <property type="evidence" value="ECO:0007669"/>
    <property type="project" value="UniProtKB-KW"/>
</dbReference>
<evidence type="ECO:0000256" key="10">
    <source>
        <dbReference type="ARBA" id="ARBA00023201"/>
    </source>
</evidence>
<comment type="similarity">
    <text evidence="2 11">Belongs to the sodium:solute symporter (SSF) (TC 2.A.21) family.</text>
</comment>
<dbReference type="InterPro" id="IPR051163">
    <property type="entry name" value="Sodium:Solute_Symporter_SSF"/>
</dbReference>
<reference evidence="13" key="1">
    <citation type="submission" date="2021-04" db="EMBL/GenBank/DDBJ databases">
        <authorList>
            <person name="Chebbi M.A.C M."/>
        </authorList>
    </citation>
    <scope>NUCLEOTIDE SEQUENCE</scope>
</reference>
<keyword evidence="9 12" id="KW-0472">Membrane</keyword>
<dbReference type="AlphaFoldDB" id="A0A8J2HRF3"/>